<dbReference type="STRING" id="936435.F8PLP4"/>
<protein>
    <submittedName>
        <fullName evidence="1">Uncharacterized protein</fullName>
    </submittedName>
</protein>
<dbReference type="Proteomes" id="UP000008063">
    <property type="component" value="Unassembled WGS sequence"/>
</dbReference>
<gene>
    <name evidence="1" type="ORF">SERLA73DRAFT_47334</name>
</gene>
<organism evidence="2">
    <name type="scientific">Serpula lacrymans var. lacrymans (strain S7.3)</name>
    <name type="common">Dry rot fungus</name>
    <dbReference type="NCBI Taxonomy" id="936435"/>
    <lineage>
        <taxon>Eukaryota</taxon>
        <taxon>Fungi</taxon>
        <taxon>Dikarya</taxon>
        <taxon>Basidiomycota</taxon>
        <taxon>Agaricomycotina</taxon>
        <taxon>Agaricomycetes</taxon>
        <taxon>Agaricomycetidae</taxon>
        <taxon>Boletales</taxon>
        <taxon>Coniophorineae</taxon>
        <taxon>Serpulaceae</taxon>
        <taxon>Serpula</taxon>
    </lineage>
</organism>
<evidence type="ECO:0000313" key="1">
    <source>
        <dbReference type="EMBL" id="EGO02526.1"/>
    </source>
</evidence>
<keyword evidence="2" id="KW-1185">Reference proteome</keyword>
<dbReference type="EMBL" id="GL945476">
    <property type="protein sequence ID" value="EGO02526.1"/>
    <property type="molecule type" value="Genomic_DNA"/>
</dbReference>
<dbReference type="HOGENOM" id="CLU_002498_7_1_1"/>
<feature type="non-terminal residue" evidence="1">
    <location>
        <position position="1"/>
    </location>
</feature>
<dbReference type="AlphaFoldDB" id="F8PLP4"/>
<name>F8PLP4_SERL3</name>
<proteinExistence type="predicted"/>
<dbReference type="InParanoid" id="F8PLP4"/>
<reference evidence="2" key="1">
    <citation type="journal article" date="2011" name="Science">
        <title>The plant cell wall-decomposing machinery underlies the functional diversity of forest fungi.</title>
        <authorList>
            <person name="Eastwood D.C."/>
            <person name="Floudas D."/>
            <person name="Binder M."/>
            <person name="Majcherczyk A."/>
            <person name="Schneider P."/>
            <person name="Aerts A."/>
            <person name="Asiegbu F.O."/>
            <person name="Baker S.E."/>
            <person name="Barry K."/>
            <person name="Bendiksby M."/>
            <person name="Blumentritt M."/>
            <person name="Coutinho P.M."/>
            <person name="Cullen D."/>
            <person name="de Vries R.P."/>
            <person name="Gathman A."/>
            <person name="Goodell B."/>
            <person name="Henrissat B."/>
            <person name="Ihrmark K."/>
            <person name="Kauserud H."/>
            <person name="Kohler A."/>
            <person name="LaButti K."/>
            <person name="Lapidus A."/>
            <person name="Lavin J.L."/>
            <person name="Lee Y.-H."/>
            <person name="Lindquist E."/>
            <person name="Lilly W."/>
            <person name="Lucas S."/>
            <person name="Morin E."/>
            <person name="Murat C."/>
            <person name="Oguiza J.A."/>
            <person name="Park J."/>
            <person name="Pisabarro A.G."/>
            <person name="Riley R."/>
            <person name="Rosling A."/>
            <person name="Salamov A."/>
            <person name="Schmidt O."/>
            <person name="Schmutz J."/>
            <person name="Skrede I."/>
            <person name="Stenlid J."/>
            <person name="Wiebenga A."/>
            <person name="Xie X."/>
            <person name="Kuees U."/>
            <person name="Hibbett D.S."/>
            <person name="Hoffmeister D."/>
            <person name="Hoegberg N."/>
            <person name="Martin F."/>
            <person name="Grigoriev I.V."/>
            <person name="Watkinson S.C."/>
        </authorList>
    </citation>
    <scope>NUCLEOTIDE SEQUENCE [LARGE SCALE GENOMIC DNA]</scope>
    <source>
        <strain evidence="2">strain S7.3</strain>
    </source>
</reference>
<accession>F8PLP4</accession>
<sequence length="75" mass="8501">YRQKILGVNYTMYNVQQTQDVINPGTAHQNIMVLSTPPHDYTSGGQQHHYWYAQVLGISHANVAYVGSDMVDYNT</sequence>
<evidence type="ECO:0000313" key="2">
    <source>
        <dbReference type="Proteomes" id="UP000008063"/>
    </source>
</evidence>